<organism evidence="3 4">
    <name type="scientific">Otolemur garnettii</name>
    <name type="common">Small-eared galago</name>
    <name type="synonym">Garnett's greater bushbaby</name>
    <dbReference type="NCBI Taxonomy" id="30611"/>
    <lineage>
        <taxon>Eukaryota</taxon>
        <taxon>Metazoa</taxon>
        <taxon>Chordata</taxon>
        <taxon>Craniata</taxon>
        <taxon>Vertebrata</taxon>
        <taxon>Euteleostomi</taxon>
        <taxon>Mammalia</taxon>
        <taxon>Eutheria</taxon>
        <taxon>Euarchontoglires</taxon>
        <taxon>Primates</taxon>
        <taxon>Strepsirrhini</taxon>
        <taxon>Lorisiformes</taxon>
        <taxon>Galagidae</taxon>
        <taxon>Otolemur</taxon>
    </lineage>
</organism>
<dbReference type="HOGENOM" id="CLU_055234_0_0_1"/>
<feature type="domain" description="Golgi associated RAB2 interactor protein-like Rab2B-binding" evidence="2">
    <location>
        <begin position="116"/>
        <end position="184"/>
    </location>
</feature>
<keyword evidence="4" id="KW-1185">Reference proteome</keyword>
<dbReference type="OrthoDB" id="9445880at2759"/>
<dbReference type="GeneTree" id="ENSGT00940000161537"/>
<accession>H0WRH3</accession>
<evidence type="ECO:0000256" key="1">
    <source>
        <dbReference type="ARBA" id="ARBA00038379"/>
    </source>
</evidence>
<dbReference type="AlphaFoldDB" id="H0WRH3"/>
<reference evidence="3" key="2">
    <citation type="submission" date="2025-08" db="UniProtKB">
        <authorList>
            <consortium name="Ensembl"/>
        </authorList>
    </citation>
    <scope>IDENTIFICATION</scope>
</reference>
<dbReference type="Pfam" id="PF12480">
    <property type="entry name" value="GARIL_Rab2_bd"/>
    <property type="match status" value="1"/>
</dbReference>
<dbReference type="PANTHER" id="PTHR22574:SF6">
    <property type="entry name" value="GOLGI-ASSOCIATED RAB2 INTERACTOR PROTEIN 2"/>
    <property type="match status" value="1"/>
</dbReference>
<dbReference type="OMA" id="HKTPNVM"/>
<reference evidence="4" key="1">
    <citation type="submission" date="2011-03" db="EMBL/GenBank/DDBJ databases">
        <title>Version 3 of the genome sequence of Otolemur garnettii (Bushbaby).</title>
        <authorList>
            <consortium name="The Broad Institute Genome Sequencing Platform"/>
            <person name="Di Palma F."/>
            <person name="Johnson J."/>
            <person name="Lander E.S."/>
            <person name="Lindblad-Toh K."/>
            <person name="Jaffe D.B."/>
            <person name="Gnerre S."/>
            <person name="MacCallum I."/>
            <person name="Przybylski D."/>
            <person name="Ribeiro F.J."/>
            <person name="Burton J.N."/>
            <person name="Walker B.J."/>
            <person name="Sharpe T."/>
            <person name="Hall G."/>
        </authorList>
    </citation>
    <scope>NUCLEOTIDE SEQUENCE [LARGE SCALE GENOMIC DNA]</scope>
</reference>
<evidence type="ECO:0000313" key="4">
    <source>
        <dbReference type="Proteomes" id="UP000005225"/>
    </source>
</evidence>
<dbReference type="PANTHER" id="PTHR22574">
    <property type="match status" value="1"/>
</dbReference>
<proteinExistence type="inferred from homology"/>
<sequence length="384" mass="42955">MKKSDRKPTTRINEQDALSVSHSQGPGDLQSMLDGGEYDHFISPPMLESNFIQVNRRGESIYVHNRANWVTVGICSSSPTHKIPTVMLLAHLTPTVPKDKEPLLKSVLTSPPTEKLVLTRFLPLQFVTLSVHDAENMRLKVKLVSGRAYYLQLCAPACKQDTLFSKWVDLISLLNQEKAKLSKVSDVSSTSENTNSTDITGSLDIMDIQAAFTAMPSLYTHAYSDPVVVDSIDFSEFTEITDITDVTDIPENEIPEVSDVRIFTEVTDVTEVTDFSDATHFSGVTVVFENDDIIRAKQEEKEKRKNILKPGCLRNSKSKSELKEPSKHVTISNITLTFEGRRYFHATLTPGESERTICKEMSEKSSEVKMTDFQNPALNTMGSR</sequence>
<comment type="similarity">
    <text evidence="1">Belongs to the GARIN family.</text>
</comment>
<dbReference type="FunCoup" id="H0WRH3">
    <property type="interactions" value="7"/>
</dbReference>
<evidence type="ECO:0000259" key="2">
    <source>
        <dbReference type="Pfam" id="PF12480"/>
    </source>
</evidence>
<dbReference type="EMBL" id="AAQR03134998">
    <property type="status" value="NOT_ANNOTATED_CDS"/>
    <property type="molecule type" value="Genomic_DNA"/>
</dbReference>
<dbReference type="STRING" id="30611.ENSOGAP00000004629"/>
<dbReference type="InterPro" id="IPR022168">
    <property type="entry name" value="GARIL-like_Rab2B-bd"/>
</dbReference>
<dbReference type="eggNOG" id="ENOG502S1VC">
    <property type="taxonomic scope" value="Eukaryota"/>
</dbReference>
<name>H0WRH3_OTOGA</name>
<gene>
    <name evidence="3" type="primary">GARIN2</name>
</gene>
<dbReference type="InParanoid" id="H0WRH3"/>
<dbReference type="Ensembl" id="ENSOGAT00000005178.2">
    <property type="protein sequence ID" value="ENSOGAP00000004629.2"/>
    <property type="gene ID" value="ENSOGAG00000005176.2"/>
</dbReference>
<evidence type="ECO:0000313" key="3">
    <source>
        <dbReference type="Ensembl" id="ENSOGAP00000004629.2"/>
    </source>
</evidence>
<reference evidence="3" key="3">
    <citation type="submission" date="2025-09" db="UniProtKB">
        <authorList>
            <consortium name="Ensembl"/>
        </authorList>
    </citation>
    <scope>IDENTIFICATION</scope>
</reference>
<dbReference type="GO" id="GO:0005634">
    <property type="term" value="C:nucleus"/>
    <property type="evidence" value="ECO:0007669"/>
    <property type="project" value="TreeGrafter"/>
</dbReference>
<dbReference type="Proteomes" id="UP000005225">
    <property type="component" value="Unassembled WGS sequence"/>
</dbReference>
<protein>
    <submittedName>
        <fullName evidence="3">Golgi associated RAB2 interactor family member 2</fullName>
    </submittedName>
</protein>